<dbReference type="AlphaFoldDB" id="A0AAD9UAM7"/>
<gene>
    <name evidence="2" type="ORF">Ddye_018187</name>
</gene>
<reference evidence="2" key="1">
    <citation type="journal article" date="2023" name="Plant J.">
        <title>Genome sequences and population genomics provide insights into the demographic history, inbreeding, and mutation load of two 'living fossil' tree species of Dipteronia.</title>
        <authorList>
            <person name="Feng Y."/>
            <person name="Comes H.P."/>
            <person name="Chen J."/>
            <person name="Zhu S."/>
            <person name="Lu R."/>
            <person name="Zhang X."/>
            <person name="Li P."/>
            <person name="Qiu J."/>
            <person name="Olsen K.M."/>
            <person name="Qiu Y."/>
        </authorList>
    </citation>
    <scope>NUCLEOTIDE SEQUENCE</scope>
    <source>
        <strain evidence="2">KIB01</strain>
    </source>
</reference>
<accession>A0AAD9UAM7</accession>
<comment type="caution">
    <text evidence="2">The sequence shown here is derived from an EMBL/GenBank/DDBJ whole genome shotgun (WGS) entry which is preliminary data.</text>
</comment>
<protein>
    <submittedName>
        <fullName evidence="2">Uncharacterized protein</fullName>
    </submittedName>
</protein>
<proteinExistence type="predicted"/>
<keyword evidence="3" id="KW-1185">Reference proteome</keyword>
<dbReference type="EMBL" id="JANJYI010000005">
    <property type="protein sequence ID" value="KAK2650698.1"/>
    <property type="molecule type" value="Genomic_DNA"/>
</dbReference>
<sequence length="75" mass="8499">MRNDTHAYILLPCLIRQCREQKLVSWMPYHAVFGFLIPLLVAVLQLTSNPNITTLAMNNSPASSLSSRDLCLQLR</sequence>
<keyword evidence="1" id="KW-1133">Transmembrane helix</keyword>
<keyword evidence="1" id="KW-0472">Membrane</keyword>
<evidence type="ECO:0000313" key="3">
    <source>
        <dbReference type="Proteomes" id="UP001280121"/>
    </source>
</evidence>
<organism evidence="2 3">
    <name type="scientific">Dipteronia dyeriana</name>
    <dbReference type="NCBI Taxonomy" id="168575"/>
    <lineage>
        <taxon>Eukaryota</taxon>
        <taxon>Viridiplantae</taxon>
        <taxon>Streptophyta</taxon>
        <taxon>Embryophyta</taxon>
        <taxon>Tracheophyta</taxon>
        <taxon>Spermatophyta</taxon>
        <taxon>Magnoliopsida</taxon>
        <taxon>eudicotyledons</taxon>
        <taxon>Gunneridae</taxon>
        <taxon>Pentapetalae</taxon>
        <taxon>rosids</taxon>
        <taxon>malvids</taxon>
        <taxon>Sapindales</taxon>
        <taxon>Sapindaceae</taxon>
        <taxon>Hippocastanoideae</taxon>
        <taxon>Acereae</taxon>
        <taxon>Dipteronia</taxon>
    </lineage>
</organism>
<feature type="transmembrane region" description="Helical" evidence="1">
    <location>
        <begin position="29"/>
        <end position="47"/>
    </location>
</feature>
<evidence type="ECO:0000256" key="1">
    <source>
        <dbReference type="SAM" id="Phobius"/>
    </source>
</evidence>
<name>A0AAD9UAM7_9ROSI</name>
<keyword evidence="1" id="KW-0812">Transmembrane</keyword>
<evidence type="ECO:0000313" key="2">
    <source>
        <dbReference type="EMBL" id="KAK2650698.1"/>
    </source>
</evidence>
<dbReference type="Proteomes" id="UP001280121">
    <property type="component" value="Unassembled WGS sequence"/>
</dbReference>